<evidence type="ECO:0000313" key="4">
    <source>
        <dbReference type="EMBL" id="KAF1970372.1"/>
    </source>
</evidence>
<name>A0A6A5V2W5_9PLEO</name>
<dbReference type="GO" id="GO:0006694">
    <property type="term" value="P:steroid biosynthetic process"/>
    <property type="evidence" value="ECO:0007669"/>
    <property type="project" value="InterPro"/>
</dbReference>
<keyword evidence="2" id="KW-0560">Oxidoreductase</keyword>
<dbReference type="GO" id="GO:0016616">
    <property type="term" value="F:oxidoreductase activity, acting on the CH-OH group of donors, NAD or NADP as acceptor"/>
    <property type="evidence" value="ECO:0007669"/>
    <property type="project" value="InterPro"/>
</dbReference>
<organism evidence="4 5">
    <name type="scientific">Bimuria novae-zelandiae CBS 107.79</name>
    <dbReference type="NCBI Taxonomy" id="1447943"/>
    <lineage>
        <taxon>Eukaryota</taxon>
        <taxon>Fungi</taxon>
        <taxon>Dikarya</taxon>
        <taxon>Ascomycota</taxon>
        <taxon>Pezizomycotina</taxon>
        <taxon>Dothideomycetes</taxon>
        <taxon>Pleosporomycetidae</taxon>
        <taxon>Pleosporales</taxon>
        <taxon>Massarineae</taxon>
        <taxon>Didymosphaeriaceae</taxon>
        <taxon>Bimuria</taxon>
    </lineage>
</organism>
<dbReference type="PANTHER" id="PTHR43245">
    <property type="entry name" value="BIFUNCTIONAL POLYMYXIN RESISTANCE PROTEIN ARNA"/>
    <property type="match status" value="1"/>
</dbReference>
<gene>
    <name evidence="4" type="ORF">BU23DRAFT_600933</name>
</gene>
<dbReference type="InterPro" id="IPR002225">
    <property type="entry name" value="3Beta_OHSteriod_DH/Estase"/>
</dbReference>
<proteinExistence type="inferred from homology"/>
<dbReference type="InterPro" id="IPR050177">
    <property type="entry name" value="Lipid_A_modif_metabolic_enz"/>
</dbReference>
<dbReference type="Pfam" id="PF01073">
    <property type="entry name" value="3Beta_HSD"/>
    <property type="match status" value="1"/>
</dbReference>
<sequence length="218" mass="23795">MPPQTEPLKNVLVTGGSGFYGHHLIAFIHTLEPTCTIYALDIVPPRPSRQYPNATYLTSTGNAGYSLSKGVAETDVLAHNCRPGKTPMLTCALRPCTTFGPDDEAFFTNIVDVVRKGQAKYRFGTGRNLFDFIYIGNACHAHIVAASTLLTAYTKPIFPADKRVEGEVFNITNAEPIPFWDLTLWTAVLMGRPVADGEIVQIPLWVSVGAGRVAEWAV</sequence>
<evidence type="ECO:0000259" key="3">
    <source>
        <dbReference type="Pfam" id="PF01073"/>
    </source>
</evidence>
<dbReference type="InterPro" id="IPR036291">
    <property type="entry name" value="NAD(P)-bd_dom_sf"/>
</dbReference>
<dbReference type="EMBL" id="ML976701">
    <property type="protein sequence ID" value="KAF1970372.1"/>
    <property type="molecule type" value="Genomic_DNA"/>
</dbReference>
<reference evidence="4" key="1">
    <citation type="journal article" date="2020" name="Stud. Mycol.">
        <title>101 Dothideomycetes genomes: a test case for predicting lifestyles and emergence of pathogens.</title>
        <authorList>
            <person name="Haridas S."/>
            <person name="Albert R."/>
            <person name="Binder M."/>
            <person name="Bloem J."/>
            <person name="Labutti K."/>
            <person name="Salamov A."/>
            <person name="Andreopoulos B."/>
            <person name="Baker S."/>
            <person name="Barry K."/>
            <person name="Bills G."/>
            <person name="Bluhm B."/>
            <person name="Cannon C."/>
            <person name="Castanera R."/>
            <person name="Culley D."/>
            <person name="Daum C."/>
            <person name="Ezra D."/>
            <person name="Gonzalez J."/>
            <person name="Henrissat B."/>
            <person name="Kuo A."/>
            <person name="Liang C."/>
            <person name="Lipzen A."/>
            <person name="Lutzoni F."/>
            <person name="Magnuson J."/>
            <person name="Mondo S."/>
            <person name="Nolan M."/>
            <person name="Ohm R."/>
            <person name="Pangilinan J."/>
            <person name="Park H.-J."/>
            <person name="Ramirez L."/>
            <person name="Alfaro M."/>
            <person name="Sun H."/>
            <person name="Tritt A."/>
            <person name="Yoshinaga Y."/>
            <person name="Zwiers L.-H."/>
            <person name="Turgeon B."/>
            <person name="Goodwin S."/>
            <person name="Spatafora J."/>
            <person name="Crous P."/>
            <person name="Grigoriev I."/>
        </authorList>
    </citation>
    <scope>NUCLEOTIDE SEQUENCE</scope>
    <source>
        <strain evidence="4">CBS 107.79</strain>
    </source>
</reference>
<comment type="similarity">
    <text evidence="1">Belongs to the 3-beta-HSD family.</text>
</comment>
<dbReference type="PANTHER" id="PTHR43245:SF51">
    <property type="entry name" value="SHORT CHAIN DEHYDROGENASE_REDUCTASE FAMILY 42E, MEMBER 2"/>
    <property type="match status" value="1"/>
</dbReference>
<evidence type="ECO:0000256" key="2">
    <source>
        <dbReference type="ARBA" id="ARBA00023002"/>
    </source>
</evidence>
<evidence type="ECO:0000313" key="5">
    <source>
        <dbReference type="Proteomes" id="UP000800036"/>
    </source>
</evidence>
<dbReference type="AlphaFoldDB" id="A0A6A5V2W5"/>
<dbReference type="Proteomes" id="UP000800036">
    <property type="component" value="Unassembled WGS sequence"/>
</dbReference>
<evidence type="ECO:0000256" key="1">
    <source>
        <dbReference type="ARBA" id="ARBA00009219"/>
    </source>
</evidence>
<protein>
    <submittedName>
        <fullName evidence="4">NAD(P)-binding protein</fullName>
    </submittedName>
</protein>
<dbReference type="OrthoDB" id="10058185at2759"/>
<feature type="domain" description="3-beta hydroxysteroid dehydrogenase/isomerase" evidence="3">
    <location>
        <begin position="56"/>
        <end position="184"/>
    </location>
</feature>
<keyword evidence="5" id="KW-1185">Reference proteome</keyword>
<dbReference type="Gene3D" id="3.40.50.720">
    <property type="entry name" value="NAD(P)-binding Rossmann-like Domain"/>
    <property type="match status" value="1"/>
</dbReference>
<accession>A0A6A5V2W5</accession>
<dbReference type="SUPFAM" id="SSF51735">
    <property type="entry name" value="NAD(P)-binding Rossmann-fold domains"/>
    <property type="match status" value="1"/>
</dbReference>